<evidence type="ECO:0000256" key="5">
    <source>
        <dbReference type="ARBA" id="ARBA00038039"/>
    </source>
</evidence>
<comment type="subcellular location">
    <subcellularLocation>
        <location evidence="1">Membrane</location>
        <topology evidence="1">Multi-pass membrane protein</topology>
    </subcellularLocation>
</comment>
<organism evidence="9 10">
    <name type="scientific">Candida boidinii</name>
    <name type="common">Yeast</name>
    <dbReference type="NCBI Taxonomy" id="5477"/>
    <lineage>
        <taxon>Eukaryota</taxon>
        <taxon>Fungi</taxon>
        <taxon>Dikarya</taxon>
        <taxon>Ascomycota</taxon>
        <taxon>Saccharomycotina</taxon>
        <taxon>Pichiomycetes</taxon>
        <taxon>Pichiales</taxon>
        <taxon>Pichiaceae</taxon>
        <taxon>Ogataea</taxon>
        <taxon>Ogataea/Candida clade</taxon>
    </lineage>
</organism>
<evidence type="ECO:0000256" key="8">
    <source>
        <dbReference type="SAM" id="Phobius"/>
    </source>
</evidence>
<evidence type="ECO:0000256" key="6">
    <source>
        <dbReference type="ARBA" id="ARBA00050768"/>
    </source>
</evidence>
<accession>A0A9W6WGQ9</accession>
<dbReference type="Gene3D" id="1.20.1280.290">
    <property type="match status" value="2"/>
</dbReference>
<dbReference type="AlphaFoldDB" id="A0A9W6WGQ9"/>
<feature type="transmembrane region" description="Helical" evidence="8">
    <location>
        <begin position="70"/>
        <end position="90"/>
    </location>
</feature>
<dbReference type="InterPro" id="IPR051415">
    <property type="entry name" value="LAAT-1"/>
</dbReference>
<dbReference type="SMART" id="SM00679">
    <property type="entry name" value="CTNS"/>
    <property type="match status" value="2"/>
</dbReference>
<keyword evidence="2 8" id="KW-0812">Transmembrane</keyword>
<feature type="transmembrane region" description="Helical" evidence="8">
    <location>
        <begin position="335"/>
        <end position="353"/>
    </location>
</feature>
<comment type="similarity">
    <text evidence="5">Belongs to the laat-1 family.</text>
</comment>
<dbReference type="GO" id="GO:0000329">
    <property type="term" value="C:fungal-type vacuole membrane"/>
    <property type="evidence" value="ECO:0007669"/>
    <property type="project" value="TreeGrafter"/>
</dbReference>
<comment type="caution">
    <text evidence="9">The sequence shown here is derived from an EMBL/GenBank/DDBJ whole genome shotgun (WGS) entry which is preliminary data.</text>
</comment>
<dbReference type="FunFam" id="1.20.1280.290:FF:000009">
    <property type="entry name" value="PQ loop repeat family protein"/>
    <property type="match status" value="1"/>
</dbReference>
<dbReference type="GO" id="GO:0015174">
    <property type="term" value="F:basic amino acid transmembrane transporter activity"/>
    <property type="evidence" value="ECO:0007669"/>
    <property type="project" value="TreeGrafter"/>
</dbReference>
<evidence type="ECO:0000313" key="10">
    <source>
        <dbReference type="Proteomes" id="UP001165120"/>
    </source>
</evidence>
<name>A0A9W6WGQ9_CANBO</name>
<gene>
    <name evidence="9" type="ORF">Cboi02_000325000</name>
</gene>
<proteinExistence type="inferred from homology"/>
<evidence type="ECO:0000313" key="9">
    <source>
        <dbReference type="EMBL" id="GME71540.1"/>
    </source>
</evidence>
<protein>
    <submittedName>
        <fullName evidence="9">Unnamed protein product</fullName>
    </submittedName>
</protein>
<dbReference type="Proteomes" id="UP001165120">
    <property type="component" value="Unassembled WGS sequence"/>
</dbReference>
<feature type="compositionally biased region" description="Acidic residues" evidence="7">
    <location>
        <begin position="183"/>
        <end position="192"/>
    </location>
</feature>
<feature type="transmembrane region" description="Helical" evidence="8">
    <location>
        <begin position="293"/>
        <end position="315"/>
    </location>
</feature>
<keyword evidence="3 8" id="KW-1133">Transmembrane helix</keyword>
<dbReference type="Pfam" id="PF04193">
    <property type="entry name" value="PQ-loop"/>
    <property type="match status" value="2"/>
</dbReference>
<feature type="compositionally biased region" description="Acidic residues" evidence="7">
    <location>
        <begin position="128"/>
        <end position="145"/>
    </location>
</feature>
<dbReference type="PANTHER" id="PTHR16201:SF34">
    <property type="entry name" value="LYSOSOMAL AMINO ACID TRANSPORTER 1"/>
    <property type="match status" value="1"/>
</dbReference>
<evidence type="ECO:0000256" key="1">
    <source>
        <dbReference type="ARBA" id="ARBA00004141"/>
    </source>
</evidence>
<dbReference type="EMBL" id="BSXN01001091">
    <property type="protein sequence ID" value="GME71540.1"/>
    <property type="molecule type" value="Genomic_DNA"/>
</dbReference>
<evidence type="ECO:0000256" key="2">
    <source>
        <dbReference type="ARBA" id="ARBA00022692"/>
    </source>
</evidence>
<comment type="catalytic activity">
    <reaction evidence="6">
        <text>L-histidine(out) + L-arginine(in) = L-histidine(in) + L-arginine(out)</text>
        <dbReference type="Rhea" id="RHEA:71063"/>
        <dbReference type="ChEBI" id="CHEBI:32682"/>
        <dbReference type="ChEBI" id="CHEBI:57595"/>
    </reaction>
</comment>
<feature type="region of interest" description="Disordered" evidence="7">
    <location>
        <begin position="115"/>
        <end position="202"/>
    </location>
</feature>
<sequence>MGKDTADFVSLIFGTLSTVSWSIAQLPQQYTNYENKSCDGISFHFLLLWFLGDLTSLIGGILTNQLKFQIYLATYFLYNDFILLFQWIYYTFIYNTILPSNDSSSSIYLEIGNDSPNINNNNNNNKNDDEDNDNDDDNDPNDDTNDSQNQKLTYIDGIPLTHDDDDIEYYKDSKKYNGKDENPPDDQDEQDGQEPITGSSIGKSAKKSLVKAMLASSISLSSVSNAFPITQILELSSSTASTDQYITTMAEQFKDGSSSPSYKLGRIIAWCCTFIYLSSRIPQLYKNYQRKSVSGINCILFASAVIGNLTYTLSILSSSDFIYNSNKLKFFLNELPYILGSSGTIIFDLIYFYQRSLFGVNNVDFDNDELVLSNSIISSISGATGGGDNNNNTMSESLSNSLDAYSESDQQQNFDGFDYNENNLSKSLILLINENKNNSNDEIIYRGEVINIKKHKKNLNLINKKTSKNKLIDNTQYNNITNPNESTPLI</sequence>
<dbReference type="GO" id="GO:0034488">
    <property type="term" value="P:basic amino acid transmembrane export from vacuole"/>
    <property type="evidence" value="ECO:0007669"/>
    <property type="project" value="TreeGrafter"/>
</dbReference>
<evidence type="ECO:0000256" key="3">
    <source>
        <dbReference type="ARBA" id="ARBA00022989"/>
    </source>
</evidence>
<feature type="compositionally biased region" description="Low complexity" evidence="7">
    <location>
        <begin position="115"/>
        <end position="125"/>
    </location>
</feature>
<dbReference type="PANTHER" id="PTHR16201">
    <property type="entry name" value="SEVEN TRANSMEMBRANE PROTEIN 1-RELATED"/>
    <property type="match status" value="1"/>
</dbReference>
<evidence type="ECO:0000256" key="4">
    <source>
        <dbReference type="ARBA" id="ARBA00023136"/>
    </source>
</evidence>
<dbReference type="InterPro" id="IPR006603">
    <property type="entry name" value="PQ-loop_rpt"/>
</dbReference>
<feature type="compositionally biased region" description="Basic and acidic residues" evidence="7">
    <location>
        <begin position="168"/>
        <end position="182"/>
    </location>
</feature>
<keyword evidence="10" id="KW-1185">Reference proteome</keyword>
<reference evidence="9" key="1">
    <citation type="submission" date="2023-04" db="EMBL/GenBank/DDBJ databases">
        <title>Candida boidinii NBRC 10035.</title>
        <authorList>
            <person name="Ichikawa N."/>
            <person name="Sato H."/>
            <person name="Tonouchi N."/>
        </authorList>
    </citation>
    <scope>NUCLEOTIDE SEQUENCE</scope>
    <source>
        <strain evidence="9">NBRC 10035</strain>
    </source>
</reference>
<evidence type="ECO:0000256" key="7">
    <source>
        <dbReference type="SAM" id="MobiDB-lite"/>
    </source>
</evidence>
<keyword evidence="4 8" id="KW-0472">Membrane</keyword>
<feature type="transmembrane region" description="Helical" evidence="8">
    <location>
        <begin position="40"/>
        <end position="63"/>
    </location>
</feature>